<dbReference type="Proteomes" id="UP001205560">
    <property type="component" value="Unassembled WGS sequence"/>
</dbReference>
<feature type="region of interest" description="Disordered" evidence="2">
    <location>
        <begin position="49"/>
        <end position="138"/>
    </location>
</feature>
<feature type="compositionally biased region" description="Pro residues" evidence="2">
    <location>
        <begin position="116"/>
        <end position="134"/>
    </location>
</feature>
<comment type="caution">
    <text evidence="3">The sequence shown here is derived from an EMBL/GenBank/DDBJ whole genome shotgun (WGS) entry which is preliminary data.</text>
</comment>
<reference evidence="3 4" key="1">
    <citation type="submission" date="2022-08" db="EMBL/GenBank/DDBJ databases">
        <title>Reclassification of Massilia species as members of the genera Telluria, Duganella, Pseudoduganella, Mokoshia gen. nov. and Zemynaea gen. nov. using orthogonal and non-orthogonal genome-based approaches.</title>
        <authorList>
            <person name="Bowman J.P."/>
        </authorList>
    </citation>
    <scope>NUCLEOTIDE SEQUENCE [LARGE SCALE GENOMIC DNA]</scope>
    <source>
        <strain evidence="3 4">LMG 28164</strain>
    </source>
</reference>
<proteinExistence type="predicted"/>
<feature type="compositionally biased region" description="Low complexity" evidence="2">
    <location>
        <begin position="49"/>
        <end position="63"/>
    </location>
</feature>
<feature type="region of interest" description="Disordered" evidence="2">
    <location>
        <begin position="274"/>
        <end position="306"/>
    </location>
</feature>
<dbReference type="RefSeq" id="WP_258845583.1">
    <property type="nucleotide sequence ID" value="NZ_JANUGX010000011.1"/>
</dbReference>
<organism evidence="3 4">
    <name type="scientific">Massilia norwichensis</name>
    <dbReference type="NCBI Taxonomy" id="1442366"/>
    <lineage>
        <taxon>Bacteria</taxon>
        <taxon>Pseudomonadati</taxon>
        <taxon>Pseudomonadota</taxon>
        <taxon>Betaproteobacteria</taxon>
        <taxon>Burkholderiales</taxon>
        <taxon>Oxalobacteraceae</taxon>
        <taxon>Telluria group</taxon>
        <taxon>Massilia</taxon>
    </lineage>
</organism>
<keyword evidence="1" id="KW-0175">Coiled coil</keyword>
<feature type="coiled-coil region" evidence="1">
    <location>
        <begin position="194"/>
        <end position="221"/>
    </location>
</feature>
<keyword evidence="4" id="KW-1185">Reference proteome</keyword>
<feature type="compositionally biased region" description="Gly residues" evidence="2">
    <location>
        <begin position="291"/>
        <end position="303"/>
    </location>
</feature>
<evidence type="ECO:0000256" key="2">
    <source>
        <dbReference type="SAM" id="MobiDB-lite"/>
    </source>
</evidence>
<sequence length="363" mass="37269">MNYCPWCGTAQARAGTQAPGVNAPPASSTVSAAAAAAAAGASAAAALSGWSDAPPELPSAPAAAVPPPPASPAAPASSASSAATAAAASAAAQRPMATPSATDFGRSGKPGASGPSAPPPPPPRQEVPRPPLAAHPPQRSPIRLRWWILALALLWGVWLVAKPSSKKIERQIDAAIALARECKGSEAQAQLIALRKTRASQEQLQRLQQALNDEAAKCTRRRQRSKAWSDASNGVEAALAAASWDKARTRLQAFTKRWGEDEDTRALKERIETAKRDAAHPLAVPRSAVGSSGGGATGAGGGRASQAAAESARNLIQSAERDLDRGDYGAAADKMTLCLTMVDAGNPACRALKTQAEQQAKFQ</sequence>
<accession>A0ABT2A6J5</accession>
<evidence type="ECO:0000256" key="1">
    <source>
        <dbReference type="SAM" id="Coils"/>
    </source>
</evidence>
<evidence type="ECO:0000313" key="3">
    <source>
        <dbReference type="EMBL" id="MCS0589821.1"/>
    </source>
</evidence>
<gene>
    <name evidence="3" type="ORF">NX782_11470</name>
</gene>
<feature type="compositionally biased region" description="Low complexity" evidence="2">
    <location>
        <begin position="73"/>
        <end position="92"/>
    </location>
</feature>
<evidence type="ECO:0000313" key="4">
    <source>
        <dbReference type="Proteomes" id="UP001205560"/>
    </source>
</evidence>
<dbReference type="EMBL" id="JANUGX010000011">
    <property type="protein sequence ID" value="MCS0589821.1"/>
    <property type="molecule type" value="Genomic_DNA"/>
</dbReference>
<name>A0ABT2A6J5_9BURK</name>
<protein>
    <submittedName>
        <fullName evidence="3">Uncharacterized protein</fullName>
    </submittedName>
</protein>